<feature type="compositionally biased region" description="Polar residues" evidence="1">
    <location>
        <begin position="45"/>
        <end position="55"/>
    </location>
</feature>
<dbReference type="VEuPathDB" id="FungiDB:RhiirFUN_023807"/>
<keyword evidence="2" id="KW-0732">Signal</keyword>
<feature type="signal peptide" evidence="2">
    <location>
        <begin position="1"/>
        <end position="25"/>
    </location>
</feature>
<dbReference type="OrthoDB" id="2336928at2759"/>
<accession>A0A2I1FYK9</accession>
<dbReference type="Proteomes" id="UP000234323">
    <property type="component" value="Unassembled WGS sequence"/>
</dbReference>
<gene>
    <name evidence="3" type="ORF">RhiirA4_393483</name>
</gene>
<dbReference type="EMBL" id="LLXI01000063">
    <property type="protein sequence ID" value="PKY39455.1"/>
    <property type="molecule type" value="Genomic_DNA"/>
</dbReference>
<sequence length="90" mass="9600">MVNTKVVILVTLFVALLGVILSVTAAPVDRVNRRVSFVKRKETNQTELQSDSIPVSSDGDGKLDAYDPDDEIPKNVTDNGNSAKGDNGGL</sequence>
<dbReference type="VEuPathDB" id="FungiDB:RhiirA1_415271"/>
<feature type="region of interest" description="Disordered" evidence="1">
    <location>
        <begin position="41"/>
        <end position="90"/>
    </location>
</feature>
<evidence type="ECO:0000313" key="3">
    <source>
        <dbReference type="EMBL" id="PKY39455.1"/>
    </source>
</evidence>
<feature type="chain" id="PRO_5014168248" evidence="2">
    <location>
        <begin position="26"/>
        <end position="90"/>
    </location>
</feature>
<organism evidence="3 4">
    <name type="scientific">Rhizophagus irregularis</name>
    <dbReference type="NCBI Taxonomy" id="588596"/>
    <lineage>
        <taxon>Eukaryota</taxon>
        <taxon>Fungi</taxon>
        <taxon>Fungi incertae sedis</taxon>
        <taxon>Mucoromycota</taxon>
        <taxon>Glomeromycotina</taxon>
        <taxon>Glomeromycetes</taxon>
        <taxon>Glomerales</taxon>
        <taxon>Glomeraceae</taxon>
        <taxon>Rhizophagus</taxon>
    </lineage>
</organism>
<dbReference type="VEuPathDB" id="FungiDB:FUN_003096"/>
<keyword evidence="4" id="KW-1185">Reference proteome</keyword>
<comment type="caution">
    <text evidence="3">The sequence shown here is derived from an EMBL/GenBank/DDBJ whole genome shotgun (WGS) entry which is preliminary data.</text>
</comment>
<proteinExistence type="predicted"/>
<dbReference type="AlphaFoldDB" id="A0A2I1FYK9"/>
<reference evidence="3 4" key="1">
    <citation type="submission" date="2015-10" db="EMBL/GenBank/DDBJ databases">
        <title>Genome analyses suggest a sexual origin of heterokaryosis in a supposedly ancient asexual fungus.</title>
        <authorList>
            <person name="Ropars J."/>
            <person name="Sedzielewska K."/>
            <person name="Noel J."/>
            <person name="Charron P."/>
            <person name="Farinelli L."/>
            <person name="Marton T."/>
            <person name="Kruger M."/>
            <person name="Pelin A."/>
            <person name="Brachmann A."/>
            <person name="Corradi N."/>
        </authorList>
    </citation>
    <scope>NUCLEOTIDE SEQUENCE [LARGE SCALE GENOMIC DNA]</scope>
    <source>
        <strain evidence="3 4">A4</strain>
    </source>
</reference>
<evidence type="ECO:0000256" key="1">
    <source>
        <dbReference type="SAM" id="MobiDB-lite"/>
    </source>
</evidence>
<evidence type="ECO:0000256" key="2">
    <source>
        <dbReference type="SAM" id="SignalP"/>
    </source>
</evidence>
<name>A0A2I1FYK9_9GLOM</name>
<evidence type="ECO:0000313" key="4">
    <source>
        <dbReference type="Proteomes" id="UP000234323"/>
    </source>
</evidence>
<protein>
    <submittedName>
        <fullName evidence="3">Uncharacterized protein</fullName>
    </submittedName>
</protein>